<sequence>MSDLRVFFSENAATDVSEEFIVSSRFKSNDGIQVAWKLRSMTEAENEECRKAATKRVKGKNGGYVPETSADEYMVKLVVASVEYPNLKDAELQKSYSVFGAENLLRKMLLPGEYAALVGKVQELNGFDRSTSELVDEVKN</sequence>
<dbReference type="OrthoDB" id="1807498at2"/>
<dbReference type="RefSeq" id="WP_115991448.1">
    <property type="nucleotide sequence ID" value="NZ_QRDY01000002.1"/>
</dbReference>
<dbReference type="InterPro" id="IPR014986">
    <property type="entry name" value="XkdN-like"/>
</dbReference>
<dbReference type="EMBL" id="QRDY01000002">
    <property type="protein sequence ID" value="RED64671.1"/>
    <property type="molecule type" value="Genomic_DNA"/>
</dbReference>
<dbReference type="AlphaFoldDB" id="A0A3D9IS96"/>
<evidence type="ECO:0000313" key="1">
    <source>
        <dbReference type="EMBL" id="RED64671.1"/>
    </source>
</evidence>
<keyword evidence="2" id="KW-1185">Reference proteome</keyword>
<accession>A0A3D9IS96</accession>
<reference evidence="1 2" key="1">
    <citation type="submission" date="2018-07" db="EMBL/GenBank/DDBJ databases">
        <title>Genomic Encyclopedia of Type Strains, Phase III (KMG-III): the genomes of soil and plant-associated and newly described type strains.</title>
        <authorList>
            <person name="Whitman W."/>
        </authorList>
    </citation>
    <scope>NUCLEOTIDE SEQUENCE [LARGE SCALE GENOMIC DNA]</scope>
    <source>
        <strain evidence="1 2">CECT 8236</strain>
    </source>
</reference>
<organism evidence="1 2">
    <name type="scientific">Cohnella lupini</name>
    <dbReference type="NCBI Taxonomy" id="1294267"/>
    <lineage>
        <taxon>Bacteria</taxon>
        <taxon>Bacillati</taxon>
        <taxon>Bacillota</taxon>
        <taxon>Bacilli</taxon>
        <taxon>Bacillales</taxon>
        <taxon>Paenibacillaceae</taxon>
        <taxon>Cohnella</taxon>
    </lineage>
</organism>
<name>A0A3D9IS96_9BACL</name>
<dbReference type="Pfam" id="PF08890">
    <property type="entry name" value="Phage_TAC_5"/>
    <property type="match status" value="1"/>
</dbReference>
<proteinExistence type="predicted"/>
<protein>
    <submittedName>
        <fullName evidence="1">XkdN-like tail assembly chaperone</fullName>
    </submittedName>
</protein>
<dbReference type="Proteomes" id="UP000256869">
    <property type="component" value="Unassembled WGS sequence"/>
</dbReference>
<gene>
    <name evidence="1" type="ORF">DFP95_10291</name>
</gene>
<comment type="caution">
    <text evidence="1">The sequence shown here is derived from an EMBL/GenBank/DDBJ whole genome shotgun (WGS) entry which is preliminary data.</text>
</comment>
<evidence type="ECO:0000313" key="2">
    <source>
        <dbReference type="Proteomes" id="UP000256869"/>
    </source>
</evidence>
<dbReference type="Gene3D" id="3.30.2220.30">
    <property type="match status" value="1"/>
</dbReference>
<dbReference type="InterPro" id="IPR038559">
    <property type="entry name" value="XkdN-like_sf"/>
</dbReference>